<keyword evidence="2" id="KW-1185">Reference proteome</keyword>
<sequence length="124" mass="13721">MPSKSVQTALFRGAIEFHSNPHPCFLLPLAAPPFTITHHHPTTVGRRTSPERTSDISAAQPDPFPVACRHESPERTRKSRQFWQNFVGSVRRHPATKSDELGTRAPGDPQEGPSKGLASSEYLQ</sequence>
<name>A0A6P5RK12_PRUAV</name>
<gene>
    <name evidence="3" type="primary">LOC110747462</name>
</gene>
<organism evidence="2 3">
    <name type="scientific">Prunus avium</name>
    <name type="common">Cherry</name>
    <name type="synonym">Cerasus avium</name>
    <dbReference type="NCBI Taxonomy" id="42229"/>
    <lineage>
        <taxon>Eukaryota</taxon>
        <taxon>Viridiplantae</taxon>
        <taxon>Streptophyta</taxon>
        <taxon>Embryophyta</taxon>
        <taxon>Tracheophyta</taxon>
        <taxon>Spermatophyta</taxon>
        <taxon>Magnoliopsida</taxon>
        <taxon>eudicotyledons</taxon>
        <taxon>Gunneridae</taxon>
        <taxon>Pentapetalae</taxon>
        <taxon>rosids</taxon>
        <taxon>fabids</taxon>
        <taxon>Rosales</taxon>
        <taxon>Rosaceae</taxon>
        <taxon>Amygdaloideae</taxon>
        <taxon>Amygdaleae</taxon>
        <taxon>Prunus</taxon>
    </lineage>
</organism>
<protein>
    <submittedName>
        <fullName evidence="3">Uncharacterized protein LOC110747462</fullName>
    </submittedName>
</protein>
<dbReference type="KEGG" id="pavi:110747462"/>
<evidence type="ECO:0000313" key="2">
    <source>
        <dbReference type="Proteomes" id="UP000515124"/>
    </source>
</evidence>
<evidence type="ECO:0000256" key="1">
    <source>
        <dbReference type="SAM" id="MobiDB-lite"/>
    </source>
</evidence>
<dbReference type="Proteomes" id="UP000515124">
    <property type="component" value="Unplaced"/>
</dbReference>
<dbReference type="GeneID" id="110747462"/>
<evidence type="ECO:0000313" key="3">
    <source>
        <dbReference type="RefSeq" id="XP_021803329.1"/>
    </source>
</evidence>
<reference evidence="3" key="1">
    <citation type="submission" date="2025-08" db="UniProtKB">
        <authorList>
            <consortium name="RefSeq"/>
        </authorList>
    </citation>
    <scope>IDENTIFICATION</scope>
</reference>
<feature type="region of interest" description="Disordered" evidence="1">
    <location>
        <begin position="35"/>
        <end position="124"/>
    </location>
</feature>
<proteinExistence type="predicted"/>
<dbReference type="AlphaFoldDB" id="A0A6P5RK12"/>
<dbReference type="RefSeq" id="XP_021803329.1">
    <property type="nucleotide sequence ID" value="XM_021947637.1"/>
</dbReference>
<accession>A0A6P5RK12</accession>